<proteinExistence type="predicted"/>
<dbReference type="SUPFAM" id="SSF140931">
    <property type="entry name" value="Fic-like"/>
    <property type="match status" value="1"/>
</dbReference>
<evidence type="ECO:0000259" key="1">
    <source>
        <dbReference type="PROSITE" id="PS51459"/>
    </source>
</evidence>
<dbReference type="NCBIfam" id="TIGR01550">
    <property type="entry name" value="DOC_P1"/>
    <property type="match status" value="1"/>
</dbReference>
<sequence>MASRTYRFLNANQVKRLYATFIANTSPTQPALLESAVASPMNVKHYTGQQDLFALAGDFSAKIMKNHAFQDGNKRIALIAADMLLKINGYRLQRTPLGDTNNTELEQAHVKVVTNEWSAEELGKLYAKIATPIDEWTSDIVAYRNDATEY</sequence>
<evidence type="ECO:0000313" key="3">
    <source>
        <dbReference type="Proteomes" id="UP000800200"/>
    </source>
</evidence>
<dbReference type="AlphaFoldDB" id="A0A6A6EVC9"/>
<dbReference type="PANTHER" id="PTHR39426:SF1">
    <property type="entry name" value="HOMOLOGY TO DEATH-ON-CURING PROTEIN OF PHAGE P1"/>
    <property type="match status" value="1"/>
</dbReference>
<dbReference type="EMBL" id="ML994611">
    <property type="protein sequence ID" value="KAF2194728.1"/>
    <property type="molecule type" value="Genomic_DNA"/>
</dbReference>
<name>A0A6A6EVC9_9PEZI</name>
<accession>A0A6A6EVC9</accession>
<dbReference type="GO" id="GO:0016301">
    <property type="term" value="F:kinase activity"/>
    <property type="evidence" value="ECO:0007669"/>
    <property type="project" value="InterPro"/>
</dbReference>
<dbReference type="InterPro" id="IPR036597">
    <property type="entry name" value="Fido-like_dom_sf"/>
</dbReference>
<dbReference type="Pfam" id="PF02661">
    <property type="entry name" value="Fic"/>
    <property type="match status" value="1"/>
</dbReference>
<organism evidence="2 3">
    <name type="scientific">Zopfia rhizophila CBS 207.26</name>
    <dbReference type="NCBI Taxonomy" id="1314779"/>
    <lineage>
        <taxon>Eukaryota</taxon>
        <taxon>Fungi</taxon>
        <taxon>Dikarya</taxon>
        <taxon>Ascomycota</taxon>
        <taxon>Pezizomycotina</taxon>
        <taxon>Dothideomycetes</taxon>
        <taxon>Dothideomycetes incertae sedis</taxon>
        <taxon>Zopfiaceae</taxon>
        <taxon>Zopfia</taxon>
    </lineage>
</organism>
<dbReference type="OrthoDB" id="3049701at2759"/>
<dbReference type="PROSITE" id="PS51459">
    <property type="entry name" value="FIDO"/>
    <property type="match status" value="1"/>
</dbReference>
<protein>
    <submittedName>
        <fullName evidence="2">DOC family protein</fullName>
    </submittedName>
</protein>
<keyword evidence="3" id="KW-1185">Reference proteome</keyword>
<feature type="domain" description="Fido" evidence="1">
    <location>
        <begin position="1"/>
        <end position="128"/>
    </location>
</feature>
<gene>
    <name evidence="2" type="ORF">K469DRAFT_706212</name>
</gene>
<evidence type="ECO:0000313" key="2">
    <source>
        <dbReference type="EMBL" id="KAF2194728.1"/>
    </source>
</evidence>
<reference evidence="2" key="1">
    <citation type="journal article" date="2020" name="Stud. Mycol.">
        <title>101 Dothideomycetes genomes: a test case for predicting lifestyles and emergence of pathogens.</title>
        <authorList>
            <person name="Haridas S."/>
            <person name="Albert R."/>
            <person name="Binder M."/>
            <person name="Bloem J."/>
            <person name="Labutti K."/>
            <person name="Salamov A."/>
            <person name="Andreopoulos B."/>
            <person name="Baker S."/>
            <person name="Barry K."/>
            <person name="Bills G."/>
            <person name="Bluhm B."/>
            <person name="Cannon C."/>
            <person name="Castanera R."/>
            <person name="Culley D."/>
            <person name="Daum C."/>
            <person name="Ezra D."/>
            <person name="Gonzalez J."/>
            <person name="Henrissat B."/>
            <person name="Kuo A."/>
            <person name="Liang C."/>
            <person name="Lipzen A."/>
            <person name="Lutzoni F."/>
            <person name="Magnuson J."/>
            <person name="Mondo S."/>
            <person name="Nolan M."/>
            <person name="Ohm R."/>
            <person name="Pangilinan J."/>
            <person name="Park H.-J."/>
            <person name="Ramirez L."/>
            <person name="Alfaro M."/>
            <person name="Sun H."/>
            <person name="Tritt A."/>
            <person name="Yoshinaga Y."/>
            <person name="Zwiers L.-H."/>
            <person name="Turgeon B."/>
            <person name="Goodwin S."/>
            <person name="Spatafora J."/>
            <person name="Crous P."/>
            <person name="Grigoriev I."/>
        </authorList>
    </citation>
    <scope>NUCLEOTIDE SEQUENCE</scope>
    <source>
        <strain evidence="2">CBS 207.26</strain>
    </source>
</reference>
<dbReference type="InterPro" id="IPR053737">
    <property type="entry name" value="Type_II_TA_Toxin"/>
</dbReference>
<dbReference type="InterPro" id="IPR003812">
    <property type="entry name" value="Fido"/>
</dbReference>
<dbReference type="InterPro" id="IPR006440">
    <property type="entry name" value="Doc"/>
</dbReference>
<dbReference type="Proteomes" id="UP000800200">
    <property type="component" value="Unassembled WGS sequence"/>
</dbReference>
<dbReference type="PANTHER" id="PTHR39426">
    <property type="entry name" value="HOMOLOGY TO DEATH-ON-CURING PROTEIN OF PHAGE P1"/>
    <property type="match status" value="1"/>
</dbReference>
<dbReference type="Gene3D" id="1.20.120.1870">
    <property type="entry name" value="Fic/DOC protein, Fido domain"/>
    <property type="match status" value="1"/>
</dbReference>